<dbReference type="SUPFAM" id="SSF56281">
    <property type="entry name" value="Metallo-hydrolase/oxidoreductase"/>
    <property type="match status" value="1"/>
</dbReference>
<dbReference type="InterPro" id="IPR001279">
    <property type="entry name" value="Metallo-B-lactamas"/>
</dbReference>
<proteinExistence type="predicted"/>
<dbReference type="Pfam" id="PF07521">
    <property type="entry name" value="RMMBL"/>
    <property type="match status" value="1"/>
</dbReference>
<dbReference type="PANTHER" id="PTHR11203">
    <property type="entry name" value="CLEAVAGE AND POLYADENYLATION SPECIFICITY FACTOR FAMILY MEMBER"/>
    <property type="match status" value="1"/>
</dbReference>
<dbReference type="InterPro" id="IPR021718">
    <property type="entry name" value="CPSF73-100_C"/>
</dbReference>
<dbReference type="Pfam" id="PF10996">
    <property type="entry name" value="Beta-Casp"/>
    <property type="match status" value="1"/>
</dbReference>
<evidence type="ECO:0000256" key="1">
    <source>
        <dbReference type="ARBA" id="ARBA00004123"/>
    </source>
</evidence>
<feature type="region of interest" description="Disordered" evidence="6">
    <location>
        <begin position="1"/>
        <end position="21"/>
    </location>
</feature>
<dbReference type="InterPro" id="IPR036866">
    <property type="entry name" value="RibonucZ/Hydroxyglut_hydro"/>
</dbReference>
<feature type="compositionally biased region" description="Polar residues" evidence="6">
    <location>
        <begin position="1"/>
        <end position="18"/>
    </location>
</feature>
<dbReference type="AlphaFoldDB" id="A0A1U8FKN2"/>
<dbReference type="SMART" id="SM01098">
    <property type="entry name" value="CPSF73-100_C"/>
    <property type="match status" value="1"/>
</dbReference>
<dbReference type="OrthoDB" id="10249535at2759"/>
<feature type="domain" description="Metallo-beta-lactamase" evidence="7">
    <location>
        <begin position="37"/>
        <end position="238"/>
    </location>
</feature>
<feature type="domain" description="Beta-Casp" evidence="8">
    <location>
        <begin position="259"/>
        <end position="380"/>
    </location>
</feature>
<dbReference type="KEGG" id="cann:107859345"/>
<evidence type="ECO:0000259" key="8">
    <source>
        <dbReference type="SMART" id="SM01027"/>
    </source>
</evidence>
<dbReference type="InterPro" id="IPR050698">
    <property type="entry name" value="MBL"/>
</dbReference>
<dbReference type="GO" id="GO:0004534">
    <property type="term" value="F:5'-3' RNA exonuclease activity"/>
    <property type="evidence" value="ECO:0000318"/>
    <property type="project" value="GO_Central"/>
</dbReference>
<evidence type="ECO:0000313" key="10">
    <source>
        <dbReference type="EMBL" id="PHT90476.1"/>
    </source>
</evidence>
<name>A0A1U8FKN2_CAPAN</name>
<dbReference type="GO" id="GO:0004521">
    <property type="term" value="F:RNA endonuclease activity"/>
    <property type="evidence" value="ECO:0000318"/>
    <property type="project" value="GO_Central"/>
</dbReference>
<keyword evidence="3" id="KW-0540">Nuclease</keyword>
<dbReference type="GO" id="GO:0005847">
    <property type="term" value="C:mRNA cleavage and polyadenylation specificity factor complex"/>
    <property type="evidence" value="ECO:0000318"/>
    <property type="project" value="GO_Central"/>
</dbReference>
<dbReference type="SMART" id="SM01027">
    <property type="entry name" value="Beta-Casp"/>
    <property type="match status" value="1"/>
</dbReference>
<dbReference type="SMR" id="A0A1U8FKN2"/>
<evidence type="ECO:0000256" key="4">
    <source>
        <dbReference type="ARBA" id="ARBA00022801"/>
    </source>
</evidence>
<dbReference type="Pfam" id="PF11718">
    <property type="entry name" value="CPSF73-100_C"/>
    <property type="match status" value="1"/>
</dbReference>
<accession>A0A1U8FKN2</accession>
<evidence type="ECO:0000256" key="3">
    <source>
        <dbReference type="ARBA" id="ARBA00022722"/>
    </source>
</evidence>
<evidence type="ECO:0000256" key="5">
    <source>
        <dbReference type="ARBA" id="ARBA00023242"/>
    </source>
</evidence>
<keyword evidence="2" id="KW-0507">mRNA processing</keyword>
<dbReference type="Pfam" id="PF00753">
    <property type="entry name" value="Lactamase_B"/>
    <property type="match status" value="1"/>
</dbReference>
<dbReference type="EMBL" id="AYRZ02000002">
    <property type="protein sequence ID" value="PHT90476.1"/>
    <property type="molecule type" value="Genomic_DNA"/>
</dbReference>
<keyword evidence="11" id="KW-1185">Reference proteome</keyword>
<gene>
    <name evidence="10" type="ORF">T459_05589</name>
</gene>
<dbReference type="Gene3D" id="3.40.50.10890">
    <property type="match status" value="1"/>
</dbReference>
<dbReference type="FunFam" id="3.40.50.10890:FF:000001">
    <property type="entry name" value="Cleavage and polyadenylation specificity factor subunit 3"/>
    <property type="match status" value="1"/>
</dbReference>
<dbReference type="OMA" id="CKQHITL"/>
<evidence type="ECO:0000259" key="9">
    <source>
        <dbReference type="SMART" id="SM01098"/>
    </source>
</evidence>
<dbReference type="Proteomes" id="UP000222542">
    <property type="component" value="Unassembled WGS sequence"/>
</dbReference>
<keyword evidence="4" id="KW-0378">Hydrolase</keyword>
<feature type="domain" description="Pre-mRNA 3'-end-processing endonuclease polyadenylation factor C-term" evidence="9">
    <location>
        <begin position="487"/>
        <end position="690"/>
    </location>
</feature>
<evidence type="ECO:0000256" key="2">
    <source>
        <dbReference type="ARBA" id="ARBA00022664"/>
    </source>
</evidence>
<keyword evidence="5" id="KW-0539">Nucleus</keyword>
<dbReference type="GO" id="GO:0006398">
    <property type="term" value="P:mRNA 3'-end processing by stem-loop binding and cleavage"/>
    <property type="evidence" value="ECO:0000318"/>
    <property type="project" value="GO_Central"/>
</dbReference>
<reference evidence="10 11" key="1">
    <citation type="journal article" date="2014" name="Nat. Genet.">
        <title>Genome sequence of the hot pepper provides insights into the evolution of pungency in Capsicum species.</title>
        <authorList>
            <person name="Kim S."/>
            <person name="Park M."/>
            <person name="Yeom S.I."/>
            <person name="Kim Y.M."/>
            <person name="Lee J.M."/>
            <person name="Lee H.A."/>
            <person name="Seo E."/>
            <person name="Choi J."/>
            <person name="Cheong K."/>
            <person name="Kim K.T."/>
            <person name="Jung K."/>
            <person name="Lee G.W."/>
            <person name="Oh S.K."/>
            <person name="Bae C."/>
            <person name="Kim S.B."/>
            <person name="Lee H.Y."/>
            <person name="Kim S.Y."/>
            <person name="Kim M.S."/>
            <person name="Kang B.C."/>
            <person name="Jo Y.D."/>
            <person name="Yang H.B."/>
            <person name="Jeong H.J."/>
            <person name="Kang W.H."/>
            <person name="Kwon J.K."/>
            <person name="Shin C."/>
            <person name="Lim J.Y."/>
            <person name="Park J.H."/>
            <person name="Huh J.H."/>
            <person name="Kim J.S."/>
            <person name="Kim B.D."/>
            <person name="Cohen O."/>
            <person name="Paran I."/>
            <person name="Suh M.C."/>
            <person name="Lee S.B."/>
            <person name="Kim Y.K."/>
            <person name="Shin Y."/>
            <person name="Noh S.J."/>
            <person name="Park J."/>
            <person name="Seo Y.S."/>
            <person name="Kwon S.Y."/>
            <person name="Kim H.A."/>
            <person name="Park J.M."/>
            <person name="Kim H.J."/>
            <person name="Choi S.B."/>
            <person name="Bosland P.W."/>
            <person name="Reeves G."/>
            <person name="Jo S.H."/>
            <person name="Lee B.W."/>
            <person name="Cho H.T."/>
            <person name="Choi H.S."/>
            <person name="Lee M.S."/>
            <person name="Yu Y."/>
            <person name="Do Choi Y."/>
            <person name="Park B.S."/>
            <person name="van Deynze A."/>
            <person name="Ashrafi H."/>
            <person name="Hill T."/>
            <person name="Kim W.T."/>
            <person name="Pai H.S."/>
            <person name="Ahn H.K."/>
            <person name="Yeam I."/>
            <person name="Giovannoni J.J."/>
            <person name="Rose J.K."/>
            <person name="Sorensen I."/>
            <person name="Lee S.J."/>
            <person name="Kim R.W."/>
            <person name="Choi I.Y."/>
            <person name="Choi B.S."/>
            <person name="Lim J.S."/>
            <person name="Lee Y.H."/>
            <person name="Choi D."/>
        </authorList>
    </citation>
    <scope>NUCLEOTIDE SEQUENCE [LARGE SCALE GENOMIC DNA]</scope>
    <source>
        <strain evidence="11">cv. CM334</strain>
    </source>
</reference>
<dbReference type="PANTHER" id="PTHR11203:SF11">
    <property type="entry name" value="CLEAVAGE AND POLYADENYLATION SPECIFICITY FACTOR SUBUNIT 3"/>
    <property type="match status" value="1"/>
</dbReference>
<accession>A0A1U8FTS9</accession>
<evidence type="ECO:0000313" key="11">
    <source>
        <dbReference type="Proteomes" id="UP000222542"/>
    </source>
</evidence>
<dbReference type="InterPro" id="IPR022712">
    <property type="entry name" value="Beta_Casp"/>
</dbReference>
<dbReference type="Gramene" id="PHT90476">
    <property type="protein sequence ID" value="PHT90476"/>
    <property type="gene ID" value="T459_05589"/>
</dbReference>
<dbReference type="STRING" id="4072.A0A1U8FKN2"/>
<comment type="caution">
    <text evidence="10">The sequence shown here is derived from an EMBL/GenBank/DDBJ whole genome shotgun (WGS) entry which is preliminary data.</text>
</comment>
<evidence type="ECO:0000259" key="7">
    <source>
        <dbReference type="SMART" id="SM00849"/>
    </source>
</evidence>
<reference evidence="10 11" key="2">
    <citation type="journal article" date="2017" name="Genome Biol.">
        <title>New reference genome sequences of hot pepper reveal the massive evolution of plant disease-resistance genes by retroduplication.</title>
        <authorList>
            <person name="Kim S."/>
            <person name="Park J."/>
            <person name="Yeom S.I."/>
            <person name="Kim Y.M."/>
            <person name="Seo E."/>
            <person name="Kim K.T."/>
            <person name="Kim M.S."/>
            <person name="Lee J.M."/>
            <person name="Cheong K."/>
            <person name="Shin H.S."/>
            <person name="Kim S.B."/>
            <person name="Han K."/>
            <person name="Lee J."/>
            <person name="Park M."/>
            <person name="Lee H.A."/>
            <person name="Lee H.Y."/>
            <person name="Lee Y."/>
            <person name="Oh S."/>
            <person name="Lee J.H."/>
            <person name="Choi E."/>
            <person name="Choi E."/>
            <person name="Lee S.E."/>
            <person name="Jeon J."/>
            <person name="Kim H."/>
            <person name="Choi G."/>
            <person name="Song H."/>
            <person name="Lee J."/>
            <person name="Lee S.C."/>
            <person name="Kwon J.K."/>
            <person name="Lee H.Y."/>
            <person name="Koo N."/>
            <person name="Hong Y."/>
            <person name="Kim R.W."/>
            <person name="Kang W.H."/>
            <person name="Huh J.H."/>
            <person name="Kang B.C."/>
            <person name="Yang T.J."/>
            <person name="Lee Y.H."/>
            <person name="Bennetzen J.L."/>
            <person name="Choi D."/>
        </authorList>
    </citation>
    <scope>NUCLEOTIDE SEQUENCE [LARGE SCALE GENOMIC DNA]</scope>
    <source>
        <strain evidence="11">cv. CM334</strain>
    </source>
</reference>
<sequence length="695" mass="77569">MASTGQPQSSLKRPNPTVNREGDKLIITPLGAGNEVGRSCVFMSFKGKKIMFDCGIHPGFSGMSALPYFDEIDPASIDVLLVTHFHLDHAASLPYFLEKTTFKGRVFMTHATKAIYKLILSDYVKVSKVSVDDMLFDENDISNSMNKIEVIDFHQTLEVNGIRFWCYTAGHVLGAAMFMVDIAGVRVLYTGDYSREEDRHLRAAEIPQFSPDICIIESTYGVQLHMPRQIREKLFTDVIHSTVMQGGRVLIPAFALGRAQELLLILDEYWSNHPELSNFPIYYASPLARKCMAVYQTYINSMNERIRNQFASSNPFNFKHISSLNSIEDFIDNKPCVVMASPGSLQSGLSRQLFDKWCSDKKNACVIPGYVVEGTLAKTIINEPKEVTLTNGLSAPLNMQVHYISFSAHADYAQTSTFLKELMPPNIILVHGEANEMGRLKAKLTSLFADGNTKIITPKNCQSVEMHFNSEKMAKTIGKLAEKTPEVGEIVSGLLVKKGFTYQIMAPDDLHVFSQLSTANITQRITIPYSGAFAVIQHRLKQIYESVESSTDEESGVPTLRVHERVTVKQESENHLSVHWTADPISDMVSDSVMALVLNASREMPRVLLESETSINEQEDAKKAEKIVHALLLSLFGDVKYGDDGKLVINVDGNVAHLDKLTGDVECENESLKERVRTAYRRIRSAVKPIPLSPS</sequence>
<dbReference type="FunFam" id="3.60.15.10:FF:000001">
    <property type="entry name" value="Cleavage and polyadenylation specificity factor"/>
    <property type="match status" value="1"/>
</dbReference>
<dbReference type="Gene3D" id="3.60.15.10">
    <property type="entry name" value="Ribonuclease Z/Hydroxyacylglutathione hydrolase-like"/>
    <property type="match status" value="1"/>
</dbReference>
<evidence type="ECO:0000256" key="6">
    <source>
        <dbReference type="SAM" id="MobiDB-lite"/>
    </source>
</evidence>
<dbReference type="GO" id="GO:0003723">
    <property type="term" value="F:RNA binding"/>
    <property type="evidence" value="ECO:0000318"/>
    <property type="project" value="GO_Central"/>
</dbReference>
<dbReference type="SMART" id="SM00849">
    <property type="entry name" value="Lactamase_B"/>
    <property type="match status" value="1"/>
</dbReference>
<organism evidence="10 11">
    <name type="scientific">Capsicum annuum</name>
    <name type="common">Capsicum pepper</name>
    <dbReference type="NCBI Taxonomy" id="4072"/>
    <lineage>
        <taxon>Eukaryota</taxon>
        <taxon>Viridiplantae</taxon>
        <taxon>Streptophyta</taxon>
        <taxon>Embryophyta</taxon>
        <taxon>Tracheophyta</taxon>
        <taxon>Spermatophyta</taxon>
        <taxon>Magnoliopsida</taxon>
        <taxon>eudicotyledons</taxon>
        <taxon>Gunneridae</taxon>
        <taxon>Pentapetalae</taxon>
        <taxon>asterids</taxon>
        <taxon>lamiids</taxon>
        <taxon>Solanales</taxon>
        <taxon>Solanaceae</taxon>
        <taxon>Solanoideae</taxon>
        <taxon>Capsiceae</taxon>
        <taxon>Capsicum</taxon>
    </lineage>
</organism>
<protein>
    <submittedName>
        <fullName evidence="10">Cleavage and polyadenylation specificity factor subunit 3</fullName>
    </submittedName>
</protein>
<dbReference type="InterPro" id="IPR011108">
    <property type="entry name" value="RMMBL"/>
</dbReference>
<comment type="subcellular location">
    <subcellularLocation>
        <location evidence="1">Nucleus</location>
    </subcellularLocation>
</comment>
<dbReference type="CDD" id="cd16292">
    <property type="entry name" value="CPSF3-like_MBL-fold"/>
    <property type="match status" value="1"/>
</dbReference>